<evidence type="ECO:0000313" key="2">
    <source>
        <dbReference type="Proteomes" id="UP000308600"/>
    </source>
</evidence>
<name>A0ACD3AGB0_9AGAR</name>
<protein>
    <submittedName>
        <fullName evidence="1">Thioesterase thiol ester dehydrase-isomerase</fullName>
    </submittedName>
</protein>
<reference evidence="1 2" key="1">
    <citation type="journal article" date="2019" name="Nat. Ecol. Evol.">
        <title>Megaphylogeny resolves global patterns of mushroom evolution.</title>
        <authorList>
            <person name="Varga T."/>
            <person name="Krizsan K."/>
            <person name="Foldi C."/>
            <person name="Dima B."/>
            <person name="Sanchez-Garcia M."/>
            <person name="Sanchez-Ramirez S."/>
            <person name="Szollosi G.J."/>
            <person name="Szarkandi J.G."/>
            <person name="Papp V."/>
            <person name="Albert L."/>
            <person name="Andreopoulos W."/>
            <person name="Angelini C."/>
            <person name="Antonin V."/>
            <person name="Barry K.W."/>
            <person name="Bougher N.L."/>
            <person name="Buchanan P."/>
            <person name="Buyck B."/>
            <person name="Bense V."/>
            <person name="Catcheside P."/>
            <person name="Chovatia M."/>
            <person name="Cooper J."/>
            <person name="Damon W."/>
            <person name="Desjardin D."/>
            <person name="Finy P."/>
            <person name="Geml J."/>
            <person name="Haridas S."/>
            <person name="Hughes K."/>
            <person name="Justo A."/>
            <person name="Karasinski D."/>
            <person name="Kautmanova I."/>
            <person name="Kiss B."/>
            <person name="Kocsube S."/>
            <person name="Kotiranta H."/>
            <person name="LaButti K.M."/>
            <person name="Lechner B.E."/>
            <person name="Liimatainen K."/>
            <person name="Lipzen A."/>
            <person name="Lukacs Z."/>
            <person name="Mihaltcheva S."/>
            <person name="Morgado L.N."/>
            <person name="Niskanen T."/>
            <person name="Noordeloos M.E."/>
            <person name="Ohm R.A."/>
            <person name="Ortiz-Santana B."/>
            <person name="Ovrebo C."/>
            <person name="Racz N."/>
            <person name="Riley R."/>
            <person name="Savchenko A."/>
            <person name="Shiryaev A."/>
            <person name="Soop K."/>
            <person name="Spirin V."/>
            <person name="Szebenyi C."/>
            <person name="Tomsovsky M."/>
            <person name="Tulloss R.E."/>
            <person name="Uehling J."/>
            <person name="Grigoriev I.V."/>
            <person name="Vagvolgyi C."/>
            <person name="Papp T."/>
            <person name="Martin F.M."/>
            <person name="Miettinen O."/>
            <person name="Hibbett D.S."/>
            <person name="Nagy L.G."/>
        </authorList>
    </citation>
    <scope>NUCLEOTIDE SEQUENCE [LARGE SCALE GENOMIC DNA]</scope>
    <source>
        <strain evidence="1 2">NL-1719</strain>
    </source>
</reference>
<keyword evidence="2" id="KW-1185">Reference proteome</keyword>
<evidence type="ECO:0000313" key="1">
    <source>
        <dbReference type="EMBL" id="TFK64632.1"/>
    </source>
</evidence>
<accession>A0ACD3AGB0</accession>
<proteinExistence type="predicted"/>
<sequence length="174" mass="18581">MAACLRFTRRVWKSFIENKGHDAQCFPNLVVHRAIPGTIEASLTVEPYNLNRVGSLFCSYGARIVHGGLILSLTDTLGSLAVASKGQYMTGVSTDIGTSFVRPAGRAGDVLHAKATLTGMGKSLAYTRVEFTNPSGELVAYGHHTKYIGKSSAHPKNVILSADGESVIEGEDLD</sequence>
<dbReference type="Proteomes" id="UP000308600">
    <property type="component" value="Unassembled WGS sequence"/>
</dbReference>
<dbReference type="EMBL" id="ML208467">
    <property type="protein sequence ID" value="TFK64632.1"/>
    <property type="molecule type" value="Genomic_DNA"/>
</dbReference>
<organism evidence="1 2">
    <name type="scientific">Pluteus cervinus</name>
    <dbReference type="NCBI Taxonomy" id="181527"/>
    <lineage>
        <taxon>Eukaryota</taxon>
        <taxon>Fungi</taxon>
        <taxon>Dikarya</taxon>
        <taxon>Basidiomycota</taxon>
        <taxon>Agaricomycotina</taxon>
        <taxon>Agaricomycetes</taxon>
        <taxon>Agaricomycetidae</taxon>
        <taxon>Agaricales</taxon>
        <taxon>Pluteineae</taxon>
        <taxon>Pluteaceae</taxon>
        <taxon>Pluteus</taxon>
    </lineage>
</organism>
<gene>
    <name evidence="1" type="ORF">BDN72DRAFT_901407</name>
</gene>